<reference evidence="8" key="1">
    <citation type="submission" date="2021-05" db="EMBL/GenBank/DDBJ databases">
        <title>Genome of Sphingobium sp. strain.</title>
        <authorList>
            <person name="Fan R."/>
        </authorList>
    </citation>
    <scope>NUCLEOTIDE SEQUENCE</scope>
    <source>
        <strain evidence="8">H33</strain>
    </source>
</reference>
<comment type="similarity">
    <text evidence="1 5">Belongs to the MreC family.</text>
</comment>
<dbReference type="NCBIfam" id="NF010513">
    <property type="entry name" value="PRK13922.12-3"/>
    <property type="match status" value="1"/>
</dbReference>
<evidence type="ECO:0000256" key="2">
    <source>
        <dbReference type="ARBA" id="ARBA00013855"/>
    </source>
</evidence>
<dbReference type="Proteomes" id="UP001138757">
    <property type="component" value="Unassembled WGS sequence"/>
</dbReference>
<dbReference type="InterPro" id="IPR055342">
    <property type="entry name" value="MreC_beta-barrel_core"/>
</dbReference>
<evidence type="ECO:0000256" key="5">
    <source>
        <dbReference type="PIRNR" id="PIRNR038471"/>
    </source>
</evidence>
<evidence type="ECO:0000256" key="3">
    <source>
        <dbReference type="ARBA" id="ARBA00022960"/>
    </source>
</evidence>
<keyword evidence="3 5" id="KW-0133">Cell shape</keyword>
<dbReference type="RefSeq" id="WP_214621380.1">
    <property type="nucleotide sequence ID" value="NZ_JAHGAW010000001.1"/>
</dbReference>
<dbReference type="AlphaFoldDB" id="A0A9X1D9C8"/>
<feature type="domain" description="Rod shape-determining protein MreC beta-barrel core" evidence="7">
    <location>
        <begin position="136"/>
        <end position="274"/>
    </location>
</feature>
<organism evidence="8 9">
    <name type="scientific">Sphingobium nicotianae</name>
    <dbReference type="NCBI Taxonomy" id="2782607"/>
    <lineage>
        <taxon>Bacteria</taxon>
        <taxon>Pseudomonadati</taxon>
        <taxon>Pseudomonadota</taxon>
        <taxon>Alphaproteobacteria</taxon>
        <taxon>Sphingomonadales</taxon>
        <taxon>Sphingomonadaceae</taxon>
        <taxon>Sphingobium</taxon>
    </lineage>
</organism>
<evidence type="ECO:0000256" key="4">
    <source>
        <dbReference type="ARBA" id="ARBA00032089"/>
    </source>
</evidence>
<keyword evidence="6" id="KW-0812">Transmembrane</keyword>
<evidence type="ECO:0000259" key="7">
    <source>
        <dbReference type="Pfam" id="PF04085"/>
    </source>
</evidence>
<dbReference type="Pfam" id="PF04085">
    <property type="entry name" value="MreC"/>
    <property type="match status" value="1"/>
</dbReference>
<sequence length="301" mass="31709">MAPPSKRRPGYDRKAQYGLFVSYVIAIVGALVGVLLLVLSIADPTGFSALRSASAEVTRPISSNLRALVIGIGNLDETIAAYINAGSQNAALRRQVDANRTKLIEADAIRQENFRLKRLLRLTETDTGVITAGHLISSTATSAARVARLDIGRSRGVLPGMPVRGPEGLVGRVLRSGPNTADVLLLIDEGNVVPVRRTKDNIPGISTGRGDGTVEIRALNTERNPFKPGDVVVTSGIGGLYRPNIPVAIVARLAGDRAIAIPLANPSRIELVVVQTPFRPAETAREDAANAAAQASNASVP</sequence>
<keyword evidence="6" id="KW-1133">Transmembrane helix</keyword>
<dbReference type="GO" id="GO:0008360">
    <property type="term" value="P:regulation of cell shape"/>
    <property type="evidence" value="ECO:0007669"/>
    <property type="project" value="UniProtKB-KW"/>
</dbReference>
<dbReference type="Gene3D" id="2.40.10.350">
    <property type="entry name" value="Rod shape-determining protein MreC, domain 2"/>
    <property type="match status" value="1"/>
</dbReference>
<comment type="function">
    <text evidence="5">Involved in formation and maintenance of cell shape.</text>
</comment>
<feature type="transmembrane region" description="Helical" evidence="6">
    <location>
        <begin position="20"/>
        <end position="42"/>
    </location>
</feature>
<evidence type="ECO:0000313" key="9">
    <source>
        <dbReference type="Proteomes" id="UP001138757"/>
    </source>
</evidence>
<name>A0A9X1D9C8_9SPHN</name>
<gene>
    <name evidence="8" type="primary">mreC</name>
    <name evidence="8" type="ORF">KK488_01635</name>
</gene>
<dbReference type="InterPro" id="IPR042177">
    <property type="entry name" value="Cell/Rod_1"/>
</dbReference>
<keyword evidence="9" id="KW-1185">Reference proteome</keyword>
<dbReference type="EMBL" id="JAHGAW010000001">
    <property type="protein sequence ID" value="MBT2185643.1"/>
    <property type="molecule type" value="Genomic_DNA"/>
</dbReference>
<protein>
    <recommendedName>
        <fullName evidence="2 5">Cell shape-determining protein MreC</fullName>
    </recommendedName>
    <alternativeName>
        <fullName evidence="4 5">Cell shape protein MreC</fullName>
    </alternativeName>
</protein>
<dbReference type="PANTHER" id="PTHR34138">
    <property type="entry name" value="CELL SHAPE-DETERMINING PROTEIN MREC"/>
    <property type="match status" value="1"/>
</dbReference>
<dbReference type="GO" id="GO:0005886">
    <property type="term" value="C:plasma membrane"/>
    <property type="evidence" value="ECO:0007669"/>
    <property type="project" value="TreeGrafter"/>
</dbReference>
<evidence type="ECO:0000256" key="1">
    <source>
        <dbReference type="ARBA" id="ARBA00009369"/>
    </source>
</evidence>
<evidence type="ECO:0000313" key="8">
    <source>
        <dbReference type="EMBL" id="MBT2185643.1"/>
    </source>
</evidence>
<accession>A0A9X1D9C8</accession>
<dbReference type="PIRSF" id="PIRSF038471">
    <property type="entry name" value="MreC"/>
    <property type="match status" value="1"/>
</dbReference>
<keyword evidence="6" id="KW-0472">Membrane</keyword>
<proteinExistence type="inferred from homology"/>
<comment type="caution">
    <text evidence="8">The sequence shown here is derived from an EMBL/GenBank/DDBJ whole genome shotgun (WGS) entry which is preliminary data.</text>
</comment>
<evidence type="ECO:0000256" key="6">
    <source>
        <dbReference type="SAM" id="Phobius"/>
    </source>
</evidence>
<dbReference type="Gene3D" id="2.40.10.340">
    <property type="entry name" value="Rod shape-determining protein MreC, domain 1"/>
    <property type="match status" value="1"/>
</dbReference>
<dbReference type="PANTHER" id="PTHR34138:SF1">
    <property type="entry name" value="CELL SHAPE-DETERMINING PROTEIN MREC"/>
    <property type="match status" value="1"/>
</dbReference>
<dbReference type="InterPro" id="IPR007221">
    <property type="entry name" value="MreC"/>
</dbReference>
<dbReference type="InterPro" id="IPR042175">
    <property type="entry name" value="Cell/Rod_MreC_2"/>
</dbReference>